<evidence type="ECO:0000256" key="4">
    <source>
        <dbReference type="SAM" id="MobiDB-lite"/>
    </source>
</evidence>
<feature type="compositionally biased region" description="Polar residues" evidence="4">
    <location>
        <begin position="1"/>
        <end position="18"/>
    </location>
</feature>
<accession>A0A9K3KC30</accession>
<organism evidence="6 7">
    <name type="scientific">Nitzschia inconspicua</name>
    <dbReference type="NCBI Taxonomy" id="303405"/>
    <lineage>
        <taxon>Eukaryota</taxon>
        <taxon>Sar</taxon>
        <taxon>Stramenopiles</taxon>
        <taxon>Ochrophyta</taxon>
        <taxon>Bacillariophyta</taxon>
        <taxon>Bacillariophyceae</taxon>
        <taxon>Bacillariophycidae</taxon>
        <taxon>Bacillariales</taxon>
        <taxon>Bacillariaceae</taxon>
        <taxon>Nitzschia</taxon>
    </lineage>
</organism>
<dbReference type="AlphaFoldDB" id="A0A9K3KC30"/>
<evidence type="ECO:0000313" key="7">
    <source>
        <dbReference type="Proteomes" id="UP000693970"/>
    </source>
</evidence>
<keyword evidence="3" id="KW-1133">Transmembrane helix</keyword>
<protein>
    <recommendedName>
        <fullName evidence="8">Glycosyltransferase family 92 protein</fullName>
    </recommendedName>
</protein>
<dbReference type="EMBL" id="JAGRRH010000027">
    <property type="protein sequence ID" value="KAG7340470.1"/>
    <property type="molecule type" value="Genomic_DNA"/>
</dbReference>
<dbReference type="GO" id="GO:0016757">
    <property type="term" value="F:glycosyltransferase activity"/>
    <property type="evidence" value="ECO:0007669"/>
    <property type="project" value="TreeGrafter"/>
</dbReference>
<dbReference type="EMBL" id="JAGRRH010000060">
    <property type="protein sequence ID" value="KAG7338301.1"/>
    <property type="molecule type" value="Genomic_DNA"/>
</dbReference>
<dbReference type="PANTHER" id="PTHR21461">
    <property type="entry name" value="GLYCOSYLTRANSFERASE FAMILY 92 PROTEIN"/>
    <property type="match status" value="1"/>
</dbReference>
<evidence type="ECO:0008006" key="8">
    <source>
        <dbReference type="Google" id="ProtNLM"/>
    </source>
</evidence>
<dbReference type="GO" id="GO:0005737">
    <property type="term" value="C:cytoplasm"/>
    <property type="evidence" value="ECO:0007669"/>
    <property type="project" value="TreeGrafter"/>
</dbReference>
<feature type="compositionally biased region" description="Polar residues" evidence="4">
    <location>
        <begin position="32"/>
        <end position="51"/>
    </location>
</feature>
<feature type="region of interest" description="Disordered" evidence="4">
    <location>
        <begin position="1"/>
        <end position="56"/>
    </location>
</feature>
<reference evidence="6" key="2">
    <citation type="submission" date="2021-04" db="EMBL/GenBank/DDBJ databases">
        <authorList>
            <person name="Podell S."/>
        </authorList>
    </citation>
    <scope>NUCLEOTIDE SEQUENCE</scope>
    <source>
        <strain evidence="6">Hildebrandi</strain>
    </source>
</reference>
<comment type="caution">
    <text evidence="6">The sequence shown here is derived from an EMBL/GenBank/DDBJ whole genome shotgun (WGS) entry which is preliminary data.</text>
</comment>
<keyword evidence="2" id="KW-0812">Transmembrane</keyword>
<evidence type="ECO:0000313" key="5">
    <source>
        <dbReference type="EMBL" id="KAG7338301.1"/>
    </source>
</evidence>
<evidence type="ECO:0000256" key="3">
    <source>
        <dbReference type="ARBA" id="ARBA00022989"/>
    </source>
</evidence>
<evidence type="ECO:0000256" key="2">
    <source>
        <dbReference type="ARBA" id="ARBA00022692"/>
    </source>
</evidence>
<dbReference type="GO" id="GO:0016020">
    <property type="term" value="C:membrane"/>
    <property type="evidence" value="ECO:0007669"/>
    <property type="project" value="UniProtKB-SubCell"/>
</dbReference>
<sequence>MQSALTFIGSNEANSNSTAREESYRQQQQQRPSTENTYASQSISNTSTSPLSELHTETKDRNTFAACLLVMDDNAILPEFLAYHFLRLPLKRLIVAVDPRSETSPLEILNRYSSKNLMNISIWNDEDFMPPNHEEIREEIDQRKREKGNPVKDPLVNLHRDRQNYFISQCFSTLQREGAQWVIHIDTDEYILPNYYAKPPYKLDMNPLPKNETDFPPTIYDMIQSVKHIDEHLSSPCIALPRVRIGTRESACQKVELGMPPELKGSVNATNLQTFRWRWRNQFNAGFKSNGQAKAMVDLSRLPQGSLTGNISGHNPHRPVKKECLVRNMYLDARNSTFLVHHYASTWEQWSARKRDARQTTENNGRTREAWEKLRLLSVRQTDHIRPWLQNFVNVYGAGLAAELLKGVGELPFTVNSSSDVS</sequence>
<dbReference type="Proteomes" id="UP000693970">
    <property type="component" value="Unassembled WGS sequence"/>
</dbReference>
<dbReference type="OrthoDB" id="46313at2759"/>
<keyword evidence="7" id="KW-1185">Reference proteome</keyword>
<evidence type="ECO:0000313" key="6">
    <source>
        <dbReference type="EMBL" id="KAG7340470.1"/>
    </source>
</evidence>
<keyword evidence="3" id="KW-0472">Membrane</keyword>
<proteinExistence type="predicted"/>
<reference evidence="6" key="1">
    <citation type="journal article" date="2021" name="Sci. Rep.">
        <title>Diploid genomic architecture of Nitzschia inconspicua, an elite biomass production diatom.</title>
        <authorList>
            <person name="Oliver A."/>
            <person name="Podell S."/>
            <person name="Pinowska A."/>
            <person name="Traller J.C."/>
            <person name="Smith S.R."/>
            <person name="McClure R."/>
            <person name="Beliaev A."/>
            <person name="Bohutskyi P."/>
            <person name="Hill E.A."/>
            <person name="Rabines A."/>
            <person name="Zheng H."/>
            <person name="Allen L.Z."/>
            <person name="Kuo A."/>
            <person name="Grigoriev I.V."/>
            <person name="Allen A.E."/>
            <person name="Hazlebeck D."/>
            <person name="Allen E.E."/>
        </authorList>
    </citation>
    <scope>NUCLEOTIDE SEQUENCE</scope>
    <source>
        <strain evidence="6">Hildebrandi</strain>
    </source>
</reference>
<dbReference type="PANTHER" id="PTHR21461:SF69">
    <property type="entry name" value="GLYCOSYLTRANSFERASE FAMILY 92 PROTEIN"/>
    <property type="match status" value="1"/>
</dbReference>
<comment type="subcellular location">
    <subcellularLocation>
        <location evidence="1">Membrane</location>
        <topology evidence="1">Single-pass membrane protein</topology>
    </subcellularLocation>
</comment>
<gene>
    <name evidence="6" type="ORF">IV203_024013</name>
    <name evidence="5" type="ORF">IV203_024549</name>
</gene>
<name>A0A9K3KC30_9STRA</name>
<evidence type="ECO:0000256" key="1">
    <source>
        <dbReference type="ARBA" id="ARBA00004167"/>
    </source>
</evidence>